<evidence type="ECO:0000313" key="2">
    <source>
        <dbReference type="EMBL" id="PYI69672.1"/>
    </source>
</evidence>
<proteinExistence type="predicted"/>
<dbReference type="InterPro" id="IPR029068">
    <property type="entry name" value="Glyas_Bleomycin-R_OHBP_Dase"/>
</dbReference>
<protein>
    <submittedName>
        <fullName evidence="2">Glyoxalase</fullName>
    </submittedName>
</protein>
<dbReference type="RefSeq" id="WP_110499095.1">
    <property type="nucleotide sequence ID" value="NZ_QJVD01000001.1"/>
</dbReference>
<dbReference type="Pfam" id="PF00903">
    <property type="entry name" value="Glyoxalase"/>
    <property type="match status" value="1"/>
</dbReference>
<dbReference type="EMBL" id="QJVD01000001">
    <property type="protein sequence ID" value="PYI69672.1"/>
    <property type="molecule type" value="Genomic_DNA"/>
</dbReference>
<evidence type="ECO:0000313" key="3">
    <source>
        <dbReference type="Proteomes" id="UP000247832"/>
    </source>
</evidence>
<name>A0A2V5LF51_9MICC</name>
<dbReference type="PROSITE" id="PS51819">
    <property type="entry name" value="VOC"/>
    <property type="match status" value="1"/>
</dbReference>
<dbReference type="PANTHER" id="PTHR36113">
    <property type="entry name" value="LYASE, PUTATIVE-RELATED-RELATED"/>
    <property type="match status" value="1"/>
</dbReference>
<feature type="domain" description="VOC" evidence="1">
    <location>
        <begin position="6"/>
        <end position="129"/>
    </location>
</feature>
<sequence length="132" mass="15026">MPAFGTPSHIDLSVSDAEASAAWYCRVLGLRRVRRVDLDNRAMIVLSHEPTGLVIGLNQHAVVPIARFDDRNVGLDHIGFSVSSRRELDVWEKHLADQDVFHSPVEETPHGAALVFRDPDNIQLEFWWPRRH</sequence>
<reference evidence="2 3" key="1">
    <citation type="submission" date="2018-05" db="EMBL/GenBank/DDBJ databases">
        <title>Genetic diversity of glacier-inhabiting Cryobacterium bacteria in China and description of Cryobacterium mengkeensis sp. nov. and Arthrobacter glacialis sp. nov.</title>
        <authorList>
            <person name="Liu Q."/>
            <person name="Xin Y.-H."/>
        </authorList>
    </citation>
    <scope>NUCLEOTIDE SEQUENCE [LARGE SCALE GENOMIC DNA]</scope>
    <source>
        <strain evidence="2 3">LI2</strain>
    </source>
</reference>
<keyword evidence="3" id="KW-1185">Reference proteome</keyword>
<accession>A0A2V5LF51</accession>
<dbReference type="OrthoDB" id="317332at2"/>
<dbReference type="InterPro" id="IPR004360">
    <property type="entry name" value="Glyas_Fos-R_dOase_dom"/>
</dbReference>
<evidence type="ECO:0000259" key="1">
    <source>
        <dbReference type="PROSITE" id="PS51819"/>
    </source>
</evidence>
<dbReference type="Gene3D" id="3.10.180.10">
    <property type="entry name" value="2,3-Dihydroxybiphenyl 1,2-Dioxygenase, domain 1"/>
    <property type="match status" value="1"/>
</dbReference>
<dbReference type="InterPro" id="IPR051332">
    <property type="entry name" value="Fosfomycin_Res_Enzymes"/>
</dbReference>
<gene>
    <name evidence="2" type="ORF">CVV68_00755</name>
</gene>
<dbReference type="InterPro" id="IPR037523">
    <property type="entry name" value="VOC_core"/>
</dbReference>
<organism evidence="2 3">
    <name type="scientific">Arthrobacter livingstonensis</name>
    <dbReference type="NCBI Taxonomy" id="670078"/>
    <lineage>
        <taxon>Bacteria</taxon>
        <taxon>Bacillati</taxon>
        <taxon>Actinomycetota</taxon>
        <taxon>Actinomycetes</taxon>
        <taxon>Micrococcales</taxon>
        <taxon>Micrococcaceae</taxon>
        <taxon>Arthrobacter</taxon>
    </lineage>
</organism>
<comment type="caution">
    <text evidence="2">The sequence shown here is derived from an EMBL/GenBank/DDBJ whole genome shotgun (WGS) entry which is preliminary data.</text>
</comment>
<dbReference type="Proteomes" id="UP000247832">
    <property type="component" value="Unassembled WGS sequence"/>
</dbReference>
<dbReference type="AlphaFoldDB" id="A0A2V5LF51"/>
<dbReference type="PANTHER" id="PTHR36113:SF1">
    <property type="entry name" value="GLYOXALASE_BLEOMYCIN RESISTANCE PROTEIN_DIOXYGENASE"/>
    <property type="match status" value="1"/>
</dbReference>
<dbReference type="SUPFAM" id="SSF54593">
    <property type="entry name" value="Glyoxalase/Bleomycin resistance protein/Dihydroxybiphenyl dioxygenase"/>
    <property type="match status" value="1"/>
</dbReference>